<reference evidence="2" key="1">
    <citation type="submission" date="2023-08" db="EMBL/GenBank/DDBJ databases">
        <title>Black Yeasts Isolated from many extreme environments.</title>
        <authorList>
            <person name="Coleine C."/>
            <person name="Stajich J.E."/>
            <person name="Selbmann L."/>
        </authorList>
    </citation>
    <scope>NUCLEOTIDE SEQUENCE</scope>
    <source>
        <strain evidence="2">CCFEE 5401</strain>
    </source>
</reference>
<feature type="compositionally biased region" description="Basic and acidic residues" evidence="1">
    <location>
        <begin position="124"/>
        <end position="137"/>
    </location>
</feature>
<name>A0AAN7YQV5_9PEZI</name>
<evidence type="ECO:0000256" key="1">
    <source>
        <dbReference type="SAM" id="MobiDB-lite"/>
    </source>
</evidence>
<dbReference type="EMBL" id="JAVRRL010000010">
    <property type="protein sequence ID" value="KAK5115909.1"/>
    <property type="molecule type" value="Genomic_DNA"/>
</dbReference>
<feature type="compositionally biased region" description="Basic residues" evidence="1">
    <location>
        <begin position="92"/>
        <end position="101"/>
    </location>
</feature>
<sequence length="137" mass="14966">MSGKAAQMDWDAAADRKLFLAIIHVHAVKVDYEKVAECMATEEASPTVWSIRKRFTKLKALATEECGGRGDSSGTAEKATRKRAKAATTSNPRKHTTKGTHKTSEEEDDDDDETAGFGFGTEGVIERDVKEEDNSDS</sequence>
<proteinExistence type="predicted"/>
<gene>
    <name evidence="2" type="ORF">LTR62_000365</name>
</gene>
<evidence type="ECO:0000313" key="3">
    <source>
        <dbReference type="Proteomes" id="UP001310890"/>
    </source>
</evidence>
<dbReference type="AlphaFoldDB" id="A0AAN7YQV5"/>
<feature type="region of interest" description="Disordered" evidence="1">
    <location>
        <begin position="63"/>
        <end position="137"/>
    </location>
</feature>
<protein>
    <submittedName>
        <fullName evidence="2">Uncharacterized protein</fullName>
    </submittedName>
</protein>
<evidence type="ECO:0000313" key="2">
    <source>
        <dbReference type="EMBL" id="KAK5115909.1"/>
    </source>
</evidence>
<accession>A0AAN7YQV5</accession>
<feature type="compositionally biased region" description="Acidic residues" evidence="1">
    <location>
        <begin position="105"/>
        <end position="114"/>
    </location>
</feature>
<comment type="caution">
    <text evidence="2">The sequence shown here is derived from an EMBL/GenBank/DDBJ whole genome shotgun (WGS) entry which is preliminary data.</text>
</comment>
<organism evidence="2 3">
    <name type="scientific">Meristemomyces frigidus</name>
    <dbReference type="NCBI Taxonomy" id="1508187"/>
    <lineage>
        <taxon>Eukaryota</taxon>
        <taxon>Fungi</taxon>
        <taxon>Dikarya</taxon>
        <taxon>Ascomycota</taxon>
        <taxon>Pezizomycotina</taxon>
        <taxon>Dothideomycetes</taxon>
        <taxon>Dothideomycetidae</taxon>
        <taxon>Mycosphaerellales</taxon>
        <taxon>Teratosphaeriaceae</taxon>
        <taxon>Meristemomyces</taxon>
    </lineage>
</organism>
<dbReference type="Proteomes" id="UP001310890">
    <property type="component" value="Unassembled WGS sequence"/>
</dbReference>